<gene>
    <name evidence="1" type="ORF">NBRC111894_3170</name>
</gene>
<sequence length="52" mass="6329">MIFLYRYIECCHCLELLIVSIYFERLLFQMLKFELGCFAAYVYLVTIPLILR</sequence>
<dbReference type="EMBL" id="BEXB01000029">
    <property type="protein sequence ID" value="GAY77616.1"/>
    <property type="molecule type" value="Genomic_DNA"/>
</dbReference>
<proteinExistence type="predicted"/>
<evidence type="ECO:0000313" key="2">
    <source>
        <dbReference type="Proteomes" id="UP000319716"/>
    </source>
</evidence>
<organism evidence="1 2">
    <name type="scientific">Sporolactobacillus inulinus</name>
    <dbReference type="NCBI Taxonomy" id="2078"/>
    <lineage>
        <taxon>Bacteria</taxon>
        <taxon>Bacillati</taxon>
        <taxon>Bacillota</taxon>
        <taxon>Bacilli</taxon>
        <taxon>Bacillales</taxon>
        <taxon>Sporolactobacillaceae</taxon>
        <taxon>Sporolactobacillus</taxon>
    </lineage>
</organism>
<reference evidence="1 2" key="1">
    <citation type="submission" date="2017-11" db="EMBL/GenBank/DDBJ databases">
        <title>Draft Genome Sequence of Sporolactobacillus inulinus NBRC 111894 Isolated from Koso, a Japanese Sugar-Vegetable Fermented Beverage.</title>
        <authorList>
            <person name="Chiou T.Y."/>
            <person name="Oshima K."/>
            <person name="Suda W."/>
            <person name="Hattori M."/>
            <person name="Takahashi T."/>
        </authorList>
    </citation>
    <scope>NUCLEOTIDE SEQUENCE [LARGE SCALE GENOMIC DNA]</scope>
    <source>
        <strain evidence="1 2">NBRC111894</strain>
    </source>
</reference>
<dbReference type="Proteomes" id="UP000319716">
    <property type="component" value="Unassembled WGS sequence"/>
</dbReference>
<evidence type="ECO:0000313" key="1">
    <source>
        <dbReference type="EMBL" id="GAY77616.1"/>
    </source>
</evidence>
<accession>A0A4Y1ZEL9</accession>
<name>A0A4Y1ZEL9_9BACL</name>
<dbReference type="AlphaFoldDB" id="A0A4Y1ZEL9"/>
<protein>
    <submittedName>
        <fullName evidence="1">Uncharacterized protein</fullName>
    </submittedName>
</protein>
<comment type="caution">
    <text evidence="1">The sequence shown here is derived from an EMBL/GenBank/DDBJ whole genome shotgun (WGS) entry which is preliminary data.</text>
</comment>